<sequence length="85" mass="9830">MKTTQSSVLELSLIPVTMLLAKMISEWSVSFWYAMPIICILIFLHLKMITWIPKHYWFSRPVIPRGLTGLAVAVIMFIVLYTISE</sequence>
<keyword evidence="3" id="KW-1185">Reference proteome</keyword>
<feature type="transmembrane region" description="Helical" evidence="1">
    <location>
        <begin position="31"/>
        <end position="50"/>
    </location>
</feature>
<evidence type="ECO:0000313" key="2">
    <source>
        <dbReference type="EMBL" id="MBD1372708.1"/>
    </source>
</evidence>
<gene>
    <name evidence="2" type="ORF">IC620_10105</name>
</gene>
<comment type="caution">
    <text evidence="2">The sequence shown here is derived from an EMBL/GenBank/DDBJ whole genome shotgun (WGS) entry which is preliminary data.</text>
</comment>
<reference evidence="2" key="1">
    <citation type="submission" date="2020-09" db="EMBL/GenBank/DDBJ databases">
        <title>A novel bacterium of genus Hazenella, isolated from South China Sea.</title>
        <authorList>
            <person name="Huang H."/>
            <person name="Mo K."/>
            <person name="Hu Y."/>
        </authorList>
    </citation>
    <scope>NUCLEOTIDE SEQUENCE</scope>
    <source>
        <strain evidence="2">IB182357</strain>
    </source>
</reference>
<keyword evidence="1" id="KW-0812">Transmembrane</keyword>
<protein>
    <submittedName>
        <fullName evidence="2">Uncharacterized protein</fullName>
    </submittedName>
</protein>
<evidence type="ECO:0000256" key="1">
    <source>
        <dbReference type="SAM" id="Phobius"/>
    </source>
</evidence>
<feature type="transmembrane region" description="Helical" evidence="1">
    <location>
        <begin position="62"/>
        <end position="83"/>
    </location>
</feature>
<proteinExistence type="predicted"/>
<keyword evidence="1" id="KW-0472">Membrane</keyword>
<dbReference type="RefSeq" id="WP_191140345.1">
    <property type="nucleotide sequence ID" value="NZ_JACXAG020000005.1"/>
</dbReference>
<dbReference type="EMBL" id="JACXAH010000013">
    <property type="protein sequence ID" value="MBD1372708.1"/>
    <property type="molecule type" value="Genomic_DNA"/>
</dbReference>
<organism evidence="2 3">
    <name type="scientific">Polycladospora coralii</name>
    <dbReference type="NCBI Taxonomy" id="2771432"/>
    <lineage>
        <taxon>Bacteria</taxon>
        <taxon>Bacillati</taxon>
        <taxon>Bacillota</taxon>
        <taxon>Bacilli</taxon>
        <taxon>Bacillales</taxon>
        <taxon>Thermoactinomycetaceae</taxon>
        <taxon>Polycladospora</taxon>
    </lineage>
</organism>
<name>A0A926NG47_9BACL</name>
<dbReference type="AlphaFoldDB" id="A0A926NG47"/>
<dbReference type="Proteomes" id="UP000661691">
    <property type="component" value="Unassembled WGS sequence"/>
</dbReference>
<keyword evidence="1" id="KW-1133">Transmembrane helix</keyword>
<accession>A0A926NG47</accession>
<evidence type="ECO:0000313" key="3">
    <source>
        <dbReference type="Proteomes" id="UP000661691"/>
    </source>
</evidence>